<dbReference type="GO" id="GO:0043130">
    <property type="term" value="F:ubiquitin binding"/>
    <property type="evidence" value="ECO:0007669"/>
    <property type="project" value="TreeGrafter"/>
</dbReference>
<name>A0AAF0QP79_SOLVR</name>
<gene>
    <name evidence="2" type="ORF">MTR67_020939</name>
</gene>
<keyword evidence="3" id="KW-1185">Reference proteome</keyword>
<feature type="domain" description="Protein DA1-like" evidence="1">
    <location>
        <begin position="35"/>
        <end position="56"/>
    </location>
</feature>
<proteinExistence type="predicted"/>
<reference evidence="2" key="1">
    <citation type="submission" date="2023-08" db="EMBL/GenBank/DDBJ databases">
        <title>A de novo genome assembly of Solanum verrucosum Schlechtendal, a Mexican diploid species geographically isolated from the other diploid A-genome species in potato relatives.</title>
        <authorList>
            <person name="Hosaka K."/>
        </authorList>
    </citation>
    <scope>NUCLEOTIDE SEQUENCE</scope>
    <source>
        <tissue evidence="2">Young leaves</tissue>
    </source>
</reference>
<dbReference type="InterPro" id="IPR045218">
    <property type="entry name" value="DA1-like"/>
</dbReference>
<dbReference type="PANTHER" id="PTHR24209:SF25">
    <property type="entry name" value="PROTEIN DA1-RELATED 1"/>
    <property type="match status" value="1"/>
</dbReference>
<dbReference type="InterPro" id="IPR022087">
    <property type="entry name" value="DA1-like_dom"/>
</dbReference>
<organism evidence="2 3">
    <name type="scientific">Solanum verrucosum</name>
    <dbReference type="NCBI Taxonomy" id="315347"/>
    <lineage>
        <taxon>Eukaryota</taxon>
        <taxon>Viridiplantae</taxon>
        <taxon>Streptophyta</taxon>
        <taxon>Embryophyta</taxon>
        <taxon>Tracheophyta</taxon>
        <taxon>Spermatophyta</taxon>
        <taxon>Magnoliopsida</taxon>
        <taxon>eudicotyledons</taxon>
        <taxon>Gunneridae</taxon>
        <taxon>Pentapetalae</taxon>
        <taxon>asterids</taxon>
        <taxon>lamiids</taxon>
        <taxon>Solanales</taxon>
        <taxon>Solanaceae</taxon>
        <taxon>Solanoideae</taxon>
        <taxon>Solaneae</taxon>
        <taxon>Solanum</taxon>
    </lineage>
</organism>
<dbReference type="AlphaFoldDB" id="A0AAF0QP79"/>
<evidence type="ECO:0000259" key="1">
    <source>
        <dbReference type="Pfam" id="PF12315"/>
    </source>
</evidence>
<protein>
    <recommendedName>
        <fullName evidence="1">Protein DA1-like domain-containing protein</fullName>
    </recommendedName>
</protein>
<dbReference type="Proteomes" id="UP001234989">
    <property type="component" value="Chromosome 4"/>
</dbReference>
<dbReference type="EMBL" id="CP133615">
    <property type="protein sequence ID" value="WMV27554.1"/>
    <property type="molecule type" value="Genomic_DNA"/>
</dbReference>
<feature type="domain" description="Protein DA1-like" evidence="1">
    <location>
        <begin position="57"/>
        <end position="115"/>
    </location>
</feature>
<dbReference type="Pfam" id="PF12315">
    <property type="entry name" value="DA1-like"/>
    <property type="match status" value="2"/>
</dbReference>
<sequence length="120" mass="13845">MQLDLLNTVHIHFGPRSIVLFMMEHPVTVAVREWRFLTGSILAHEMMHAWLRLRGSVSSSSKQGIRSPFERKLEDFFKHQNESDTSPIYGNGFRAGNQAVLKYGLERMLDHTRMTGTFPN</sequence>
<dbReference type="PANTHER" id="PTHR24209">
    <property type="entry name" value="PROTEIN DA1-RELATED 2"/>
    <property type="match status" value="1"/>
</dbReference>
<accession>A0AAF0QP79</accession>
<evidence type="ECO:0000313" key="2">
    <source>
        <dbReference type="EMBL" id="WMV27554.1"/>
    </source>
</evidence>
<evidence type="ECO:0000313" key="3">
    <source>
        <dbReference type="Proteomes" id="UP001234989"/>
    </source>
</evidence>